<dbReference type="Proteomes" id="UP000030710">
    <property type="component" value="Unassembled WGS sequence"/>
</dbReference>
<evidence type="ECO:0000259" key="2">
    <source>
        <dbReference type="Pfam" id="PF17726"/>
    </source>
</evidence>
<feature type="region of interest" description="Disordered" evidence="1">
    <location>
        <begin position="257"/>
        <end position="320"/>
    </location>
</feature>
<dbReference type="Pfam" id="PF17726">
    <property type="entry name" value="DpnI_C"/>
    <property type="match status" value="1"/>
</dbReference>
<feature type="compositionally biased region" description="Low complexity" evidence="1">
    <location>
        <begin position="1021"/>
        <end position="1038"/>
    </location>
</feature>
<dbReference type="Gene3D" id="1.10.10.10">
    <property type="entry name" value="Winged helix-like DNA-binding domain superfamily/Winged helix DNA-binding domain"/>
    <property type="match status" value="1"/>
</dbReference>
<feature type="domain" description="Dam-replacing protein HTH" evidence="2">
    <location>
        <begin position="400"/>
        <end position="450"/>
    </location>
</feature>
<feature type="region of interest" description="Disordered" evidence="1">
    <location>
        <begin position="1"/>
        <end position="28"/>
    </location>
</feature>
<dbReference type="HOGENOM" id="CLU_288650_0_0_2"/>
<feature type="region of interest" description="Disordered" evidence="1">
    <location>
        <begin position="465"/>
        <end position="488"/>
    </location>
</feature>
<feature type="compositionally biased region" description="Basic and acidic residues" evidence="1">
    <location>
        <begin position="1009"/>
        <end position="1018"/>
    </location>
</feature>
<accession>U1NIZ1</accession>
<dbReference type="AlphaFoldDB" id="U1NIZ1"/>
<protein>
    <submittedName>
        <fullName evidence="3">Dam-replacing family</fullName>
    </submittedName>
</protein>
<feature type="compositionally biased region" description="Polar residues" evidence="1">
    <location>
        <begin position="469"/>
        <end position="487"/>
    </location>
</feature>
<dbReference type="eggNOG" id="arCOG08099">
    <property type="taxonomic scope" value="Archaea"/>
</dbReference>
<dbReference type="EMBL" id="KE356561">
    <property type="protein sequence ID" value="ERG97210.1"/>
    <property type="molecule type" value="Genomic_DNA"/>
</dbReference>
<feature type="compositionally biased region" description="Basic and acidic residues" evidence="1">
    <location>
        <begin position="277"/>
        <end position="297"/>
    </location>
</feature>
<evidence type="ECO:0000313" key="4">
    <source>
        <dbReference type="Proteomes" id="UP000030710"/>
    </source>
</evidence>
<dbReference type="Pfam" id="PF18780">
    <property type="entry name" value="HNH_repeat"/>
    <property type="match status" value="2"/>
</dbReference>
<feature type="compositionally biased region" description="Polar residues" evidence="1">
    <location>
        <begin position="264"/>
        <end position="274"/>
    </location>
</feature>
<dbReference type="InterPro" id="IPR036388">
    <property type="entry name" value="WH-like_DNA-bd_sf"/>
</dbReference>
<feature type="compositionally biased region" description="Acidic residues" evidence="1">
    <location>
        <begin position="1039"/>
        <end position="1054"/>
    </location>
</feature>
<dbReference type="STRING" id="1238425.J07HQW2_03696"/>
<dbReference type="InterPro" id="IPR041025">
    <property type="entry name" value="HNH_repeat"/>
</dbReference>
<name>U1NIZ1_9EURY</name>
<evidence type="ECO:0000256" key="1">
    <source>
        <dbReference type="SAM" id="MobiDB-lite"/>
    </source>
</evidence>
<proteinExistence type="predicted"/>
<gene>
    <name evidence="3" type="ORF">J07HQW2_03696</name>
</gene>
<reference evidence="3 4" key="1">
    <citation type="journal article" date="2013" name="PLoS ONE">
        <title>Assembly-driven community genomics of a hypersaline microbial ecosystem.</title>
        <authorList>
            <person name="Podell S."/>
            <person name="Ugalde J.A."/>
            <person name="Narasingarao P."/>
            <person name="Banfield J.F."/>
            <person name="Heidelberg K.B."/>
            <person name="Allen E.E."/>
        </authorList>
    </citation>
    <scope>NUCLEOTIDE SEQUENCE [LARGE SCALE GENOMIC DNA]</scope>
    <source>
        <strain evidence="4">J07HQW2</strain>
    </source>
</reference>
<organism evidence="3 4">
    <name type="scientific">Haloquadratum walsbyi J07HQW2</name>
    <dbReference type="NCBI Taxonomy" id="1238425"/>
    <lineage>
        <taxon>Archaea</taxon>
        <taxon>Methanobacteriati</taxon>
        <taxon>Methanobacteriota</taxon>
        <taxon>Stenosarchaea group</taxon>
        <taxon>Halobacteria</taxon>
        <taxon>Halobacteriales</taxon>
        <taxon>Haloferacaceae</taxon>
        <taxon>Haloquadratum</taxon>
    </lineage>
</organism>
<dbReference type="InterPro" id="IPR041368">
    <property type="entry name" value="DRP_C"/>
</dbReference>
<evidence type="ECO:0000313" key="3">
    <source>
        <dbReference type="EMBL" id="ERG97210.1"/>
    </source>
</evidence>
<sequence>MLTTRKDMSGRSATDLVSSADGDITPDELTSTGGVVSTYLYTDPLIDLLDESEQPQYCRRAEKLVKFDSGEKNTDADTGVDNSVQKIPDEIDGRAYVLITNTRLLYIAGCADGDVVQSFAYDNLLDVRIESAGSTGSLWWRTPMHTVVTRTVEGTEFRTQIHGESEQLNSYITSRIESLGGANILHDEIKQIAQKIGHIPSSADVIKYGVYPSAGYASSCGSIETAIAATDLSTFATTQLAEAVTAAIDLCTIMTQQEPERTSPESVPSETKTPAPSREESIDSDTTSKTEPVRDIETNASSGERQSESADDVSNTADSESLRETLITELTAIDMQLDRPVAPYHIAMHGSHTATQYQHVFGSWDNAGDIADVRLKSPSWRDAVRDELRWYRTTSNTAVVTLNELYDAMEIHLKLLFPDNNNIRAKIRQQLQRLRDDGDIEFRDARGTYRILCDPIQSIDITIDEQQQRAKPTSHNDVTETSTQTKGSARGDLDLVTGLIWSATKSRKNAKTALEDGLFDRAEWQLWGAYGMLERAATIADETDDSVRRIAANKYQISRTFNDVETSAMEKHREHVDQAEAAVTRGIEARDRGEYLNALDAFTTAKDQYVTAVDIATAQGLPTKWETEQRYSMVSEYVATTEEICSEQQDNINSALDTVHKSLTKTEQYIEVKDVVAARESLAEVRTTLDTIKTQLSMSAADDAHKQQYEAARERLSTAQSALESLSDNKTDKTEYRRQDLISSLQMLATTIDESPRPELIDLCGDYPADAYINAFGSWSGALDTANIDQIDEVARNRRKYTRVEVLDALVDVIEQFGREPSRAKMNTHGAVSSTTVVNRFGNWEKAVELATDVADDDIEQDPEPNQQASDAVDNKSSGDIDGVTDSTLSGGDQEAAFSETTTVTQTTSDEYATIDTIESNGRFDRPIPVKVRAVSDTERSRRRETVHIEDLTGSQTDLNVWETHDVTVEWTPGEWYILDEALGKLWTNSNDETTRNLSTTADFTVTRVSERPSKGDARPGTTESTGGSDATTTTDTTESTEETTPDPSEIDILNEIERELNGL</sequence>
<feature type="region of interest" description="Disordered" evidence="1">
    <location>
        <begin position="858"/>
        <end position="910"/>
    </location>
</feature>
<feature type="region of interest" description="Disordered" evidence="1">
    <location>
        <begin position="1008"/>
        <end position="1054"/>
    </location>
</feature>